<dbReference type="Gene3D" id="3.30.1340.10">
    <property type="entry name" value="HPr-like"/>
    <property type="match status" value="1"/>
</dbReference>
<organism evidence="5 6">
    <name type="scientific">Vibrio caribbeanicus ATCC BAA-2122</name>
    <dbReference type="NCBI Taxonomy" id="796620"/>
    <lineage>
        <taxon>Bacteria</taxon>
        <taxon>Pseudomonadati</taxon>
        <taxon>Pseudomonadota</taxon>
        <taxon>Gammaproteobacteria</taxon>
        <taxon>Vibrionales</taxon>
        <taxon>Vibrionaceae</taxon>
        <taxon>Vibrio</taxon>
    </lineage>
</organism>
<dbReference type="SUPFAM" id="SSF55804">
    <property type="entry name" value="Phoshotransferase/anion transport protein"/>
    <property type="match status" value="1"/>
</dbReference>
<dbReference type="InterPro" id="IPR002178">
    <property type="entry name" value="PTS_EIIA_type-2_dom"/>
</dbReference>
<proteinExistence type="predicted"/>
<dbReference type="Pfam" id="PF00359">
    <property type="entry name" value="PTS_EIIA_2"/>
    <property type="match status" value="1"/>
</dbReference>
<keyword evidence="1" id="KW-0597">Phosphoprotein</keyword>
<dbReference type="InterPro" id="IPR016910">
    <property type="entry name" value="UCP029195_PTS_EIIA2"/>
</dbReference>
<accession>E3BE94</accession>
<feature type="domain" description="PTS EIIA type-2" evidence="3">
    <location>
        <begin position="101"/>
        <end position="252"/>
    </location>
</feature>
<evidence type="ECO:0000256" key="2">
    <source>
        <dbReference type="ARBA" id="ARBA00022597"/>
    </source>
</evidence>
<name>E3BE94_9VIBR</name>
<feature type="domain" description="HPr" evidence="4">
    <location>
        <begin position="1"/>
        <end position="94"/>
    </location>
</feature>
<keyword evidence="5" id="KW-0808">Transferase</keyword>
<dbReference type="OrthoDB" id="6213484at2"/>
<dbReference type="Gene3D" id="3.40.930.10">
    <property type="entry name" value="Mannitol-specific EII, Chain A"/>
    <property type="match status" value="1"/>
</dbReference>
<keyword evidence="6" id="KW-1185">Reference proteome</keyword>
<dbReference type="SUPFAM" id="SSF55594">
    <property type="entry name" value="HPr-like"/>
    <property type="match status" value="1"/>
</dbReference>
<protein>
    <submittedName>
        <fullName evidence="5">Phosphotransferase system mannitol/fructose-specific IIA domain</fullName>
    </submittedName>
</protein>
<comment type="caution">
    <text evidence="5">The sequence shown here is derived from an EMBL/GenBank/DDBJ whole genome shotgun (WGS) entry which is preliminary data.</text>
</comment>
<dbReference type="GO" id="GO:0016740">
    <property type="term" value="F:transferase activity"/>
    <property type="evidence" value="ECO:0007669"/>
    <property type="project" value="UniProtKB-KW"/>
</dbReference>
<evidence type="ECO:0000313" key="6">
    <source>
        <dbReference type="Proteomes" id="UP000002943"/>
    </source>
</evidence>
<dbReference type="Pfam" id="PF00381">
    <property type="entry name" value="PTS-HPr"/>
    <property type="match status" value="1"/>
</dbReference>
<dbReference type="PROSITE" id="PS51094">
    <property type="entry name" value="PTS_EIIA_TYPE_2"/>
    <property type="match status" value="1"/>
</dbReference>
<reference evidence="5 6" key="1">
    <citation type="journal article" date="2012" name="Int. J. Syst. Evol. Microbiol.">
        <title>Vibrio caribbeanicus sp. nov., isolated from the marine sponge Scleritoderma cyanea.</title>
        <authorList>
            <person name="Hoffmann M."/>
            <person name="Monday S.R."/>
            <person name="Allard M.W."/>
            <person name="Strain E.A."/>
            <person name="Whittaker P."/>
            <person name="Naum M."/>
            <person name="McCarthy P.J."/>
            <person name="Lopez J.V."/>
            <person name="Fischer M."/>
            <person name="Brown E.W."/>
        </authorList>
    </citation>
    <scope>NUCLEOTIDE SEQUENCE [LARGE SCALE GENOMIC DNA]</scope>
    <source>
        <strain evidence="5 6">ATCC BAA-2122</strain>
    </source>
</reference>
<keyword evidence="2" id="KW-0813">Transport</keyword>
<gene>
    <name evidence="5" type="ORF">VIBC2010_08188</name>
</gene>
<dbReference type="STRING" id="796620.VIBC2010_08188"/>
<dbReference type="AlphaFoldDB" id="E3BE94"/>
<dbReference type="Proteomes" id="UP000002943">
    <property type="component" value="Unassembled WGS sequence"/>
</dbReference>
<keyword evidence="2" id="KW-0762">Sugar transport</keyword>
<evidence type="ECO:0000259" key="4">
    <source>
        <dbReference type="PROSITE" id="PS51350"/>
    </source>
</evidence>
<dbReference type="RefSeq" id="WP_009599183.1">
    <property type="nucleotide sequence ID" value="NZ_AEIU01000002.1"/>
</dbReference>
<dbReference type="PIRSF" id="PIRSF029195">
    <property type="entry name" value="UCP029195_PTS_EIIA2"/>
    <property type="match status" value="1"/>
</dbReference>
<dbReference type="InterPro" id="IPR000032">
    <property type="entry name" value="HPr-like"/>
</dbReference>
<dbReference type="eggNOG" id="COG1762">
    <property type="taxonomic scope" value="Bacteria"/>
</dbReference>
<dbReference type="EMBL" id="AEIU01000002">
    <property type="protein sequence ID" value="EFP98511.1"/>
    <property type="molecule type" value="Genomic_DNA"/>
</dbReference>
<sequence>MNEYQISFLVDNTLSRSRIGKPLRYLAKKFKCSLRIINITQNRSAPLNNSMAVMQVGLIKGDLCQIAAIGIDAELACFVLKAVISEHYTVIGPQIAHHCSNDIGKRLPQLATPCHSCWYYAKAHTVLTKFECLKGLAQLIYPECTDELLLAFVKREERSSTHITQGIAMPHVMFAPIDWVAVGVIRSDTPIDWDSPLGGVHLAIALVLPTNPSREQIITATNLTRNMLAEPIAERLLSTRNRIDLQALLMYASVDLIPR</sequence>
<evidence type="ECO:0000313" key="5">
    <source>
        <dbReference type="EMBL" id="EFP98511.1"/>
    </source>
</evidence>
<dbReference type="InterPro" id="IPR035895">
    <property type="entry name" value="HPr-like_sf"/>
</dbReference>
<dbReference type="PROSITE" id="PS51350">
    <property type="entry name" value="PTS_HPR_DOM"/>
    <property type="match status" value="1"/>
</dbReference>
<evidence type="ECO:0000256" key="1">
    <source>
        <dbReference type="ARBA" id="ARBA00022553"/>
    </source>
</evidence>
<dbReference type="eggNOG" id="COG1925">
    <property type="taxonomic scope" value="Bacteria"/>
</dbReference>
<evidence type="ECO:0000259" key="3">
    <source>
        <dbReference type="PROSITE" id="PS51094"/>
    </source>
</evidence>
<dbReference type="InterPro" id="IPR016152">
    <property type="entry name" value="PTrfase/Anion_transptr"/>
</dbReference>